<reference evidence="2" key="1">
    <citation type="submission" date="2017-07" db="EMBL/GenBank/DDBJ databases">
        <authorList>
            <person name="Putnam M.J."/>
            <person name="Sharma R."/>
            <person name="Kruger J.L."/>
            <person name="Berg J.A."/>
            <person name="Payne A.M."/>
            <person name="Fajardo C.P."/>
            <person name="Breakwell D.P."/>
            <person name="Hope S."/>
            <person name="Grose J.H."/>
        </authorList>
    </citation>
    <scope>NUCLEOTIDE SEQUENCE [LARGE SCALE GENOMIC DNA]</scope>
</reference>
<protein>
    <submittedName>
        <fullName evidence="1">Uncharacterized protein</fullName>
    </submittedName>
</protein>
<sequence>MIIRNGYIVHLINQKGSAAELEKVLPDNVKVNVIEIGERRLQLMIPDSTTFTEQLGNSLVATGPFLVSQMISAKGEMYVYYTKDDFRSQVKEDNQRLAGDLFNPGRH</sequence>
<organism evidence="1 2">
    <name type="scientific">Erwinia phage vB_EamM_RisingSun</name>
    <dbReference type="NCBI Taxonomy" id="2026080"/>
    <lineage>
        <taxon>Viruses</taxon>
        <taxon>Duplodnaviria</taxon>
        <taxon>Heunggongvirae</taxon>
        <taxon>Uroviricota</taxon>
        <taxon>Caudoviricetes</taxon>
        <taxon>Chimalliviridae</taxon>
        <taxon>Risingsunvirus</taxon>
        <taxon>Risingsunvirus risingsun</taxon>
    </lineage>
</organism>
<evidence type="ECO:0000313" key="1">
    <source>
        <dbReference type="EMBL" id="ASU03561.1"/>
    </source>
</evidence>
<keyword evidence="2" id="KW-1185">Reference proteome</keyword>
<dbReference type="EMBL" id="MF459646">
    <property type="protein sequence ID" value="ASU03561.1"/>
    <property type="molecule type" value="Genomic_DNA"/>
</dbReference>
<proteinExistence type="predicted"/>
<accession>A0A223LHR7</accession>
<name>A0A223LHR7_9CAUD</name>
<gene>
    <name evidence="1" type="ORF">RISINGSUN_109</name>
</gene>
<dbReference type="Proteomes" id="UP000225553">
    <property type="component" value="Segment"/>
</dbReference>
<evidence type="ECO:0000313" key="2">
    <source>
        <dbReference type="Proteomes" id="UP000225553"/>
    </source>
</evidence>